<dbReference type="AlphaFoldDB" id="A0A8H6FKZ3"/>
<protein>
    <submittedName>
        <fullName evidence="1">Uncharacterized protein</fullName>
    </submittedName>
</protein>
<keyword evidence="2" id="KW-1185">Reference proteome</keyword>
<dbReference type="RefSeq" id="XP_037157713.1">
    <property type="nucleotide sequence ID" value="XM_037295712.1"/>
</dbReference>
<name>A0A8H6FKZ3_9LECA</name>
<evidence type="ECO:0000313" key="2">
    <source>
        <dbReference type="Proteomes" id="UP000593566"/>
    </source>
</evidence>
<dbReference type="Proteomes" id="UP000593566">
    <property type="component" value="Unassembled WGS sequence"/>
</dbReference>
<reference evidence="1 2" key="1">
    <citation type="journal article" date="2020" name="Genomics">
        <title>Complete, high-quality genomes from long-read metagenomic sequencing of two wolf lichen thalli reveals enigmatic genome architecture.</title>
        <authorList>
            <person name="McKenzie S.K."/>
            <person name="Walston R.F."/>
            <person name="Allen J.L."/>
        </authorList>
    </citation>
    <scope>NUCLEOTIDE SEQUENCE [LARGE SCALE GENOMIC DNA]</scope>
    <source>
        <strain evidence="1">WasteWater1</strain>
    </source>
</reference>
<gene>
    <name evidence="1" type="ORF">HO133_004799</name>
</gene>
<dbReference type="GeneID" id="59333205"/>
<proteinExistence type="predicted"/>
<dbReference type="EMBL" id="JACCJB010000002">
    <property type="protein sequence ID" value="KAF6230456.1"/>
    <property type="molecule type" value="Genomic_DNA"/>
</dbReference>
<organism evidence="1 2">
    <name type="scientific">Letharia lupina</name>
    <dbReference type="NCBI Taxonomy" id="560253"/>
    <lineage>
        <taxon>Eukaryota</taxon>
        <taxon>Fungi</taxon>
        <taxon>Dikarya</taxon>
        <taxon>Ascomycota</taxon>
        <taxon>Pezizomycotina</taxon>
        <taxon>Lecanoromycetes</taxon>
        <taxon>OSLEUM clade</taxon>
        <taxon>Lecanoromycetidae</taxon>
        <taxon>Lecanorales</taxon>
        <taxon>Lecanorineae</taxon>
        <taxon>Parmeliaceae</taxon>
        <taxon>Letharia</taxon>
    </lineage>
</organism>
<evidence type="ECO:0000313" key="1">
    <source>
        <dbReference type="EMBL" id="KAF6230456.1"/>
    </source>
</evidence>
<sequence>MVKQGFDIIKDHKNIAKNTNLTFAGRPRMFNRRVTDEDIPDYQENLHKTGVETKGQTEYPDWDEGMVKWCRDEFFEFQDSARDPKAFRNGSLAASVAENKMAADSSRERPPRELVRFVMARMALEPRTKQ</sequence>
<accession>A0A8H6FKZ3</accession>
<comment type="caution">
    <text evidence="1">The sequence shown here is derived from an EMBL/GenBank/DDBJ whole genome shotgun (WGS) entry which is preliminary data.</text>
</comment>